<dbReference type="Proteomes" id="UP000789759">
    <property type="component" value="Unassembled WGS sequence"/>
</dbReference>
<comment type="caution">
    <text evidence="1">The sequence shown here is derived from an EMBL/GenBank/DDBJ whole genome shotgun (WGS) entry which is preliminary data.</text>
</comment>
<dbReference type="AlphaFoldDB" id="A0A9N9GT38"/>
<dbReference type="OrthoDB" id="2427368at2759"/>
<dbReference type="EMBL" id="CAJVQA010005571">
    <property type="protein sequence ID" value="CAG8623515.1"/>
    <property type="molecule type" value="Genomic_DNA"/>
</dbReference>
<proteinExistence type="predicted"/>
<gene>
    <name evidence="1" type="ORF">CPELLU_LOCUS8043</name>
</gene>
<sequence length="118" mass="14232">MTRRMQLNDKGWVVRLFAGFVFSKSFLNFELKNYDYINNTFLITKYTNEDEIKYVNIFVENIKDSSLENIHKEYKNGLEDKLEDSSLKKISMKQIIISFKMLEQYLKYYSTKIALKQR</sequence>
<accession>A0A9N9GT38</accession>
<protein>
    <submittedName>
        <fullName evidence="1">7643_t:CDS:1</fullName>
    </submittedName>
</protein>
<organism evidence="1 2">
    <name type="scientific">Cetraspora pellucida</name>
    <dbReference type="NCBI Taxonomy" id="1433469"/>
    <lineage>
        <taxon>Eukaryota</taxon>
        <taxon>Fungi</taxon>
        <taxon>Fungi incertae sedis</taxon>
        <taxon>Mucoromycota</taxon>
        <taxon>Glomeromycotina</taxon>
        <taxon>Glomeromycetes</taxon>
        <taxon>Diversisporales</taxon>
        <taxon>Gigasporaceae</taxon>
        <taxon>Cetraspora</taxon>
    </lineage>
</organism>
<evidence type="ECO:0000313" key="1">
    <source>
        <dbReference type="EMBL" id="CAG8623515.1"/>
    </source>
</evidence>
<name>A0A9N9GT38_9GLOM</name>
<keyword evidence="2" id="KW-1185">Reference proteome</keyword>
<evidence type="ECO:0000313" key="2">
    <source>
        <dbReference type="Proteomes" id="UP000789759"/>
    </source>
</evidence>
<reference evidence="1" key="1">
    <citation type="submission" date="2021-06" db="EMBL/GenBank/DDBJ databases">
        <authorList>
            <person name="Kallberg Y."/>
            <person name="Tangrot J."/>
            <person name="Rosling A."/>
        </authorList>
    </citation>
    <scope>NUCLEOTIDE SEQUENCE</scope>
    <source>
        <strain evidence="1">FL966</strain>
    </source>
</reference>